<dbReference type="Proteomes" id="UP000574276">
    <property type="component" value="Unassembled WGS sequence"/>
</dbReference>
<proteinExistence type="predicted"/>
<organism evidence="2 3">
    <name type="scientific">Variimorphobacter saccharofermentans</name>
    <dbReference type="NCBI Taxonomy" id="2755051"/>
    <lineage>
        <taxon>Bacteria</taxon>
        <taxon>Bacillati</taxon>
        <taxon>Bacillota</taxon>
        <taxon>Clostridia</taxon>
        <taxon>Lachnospirales</taxon>
        <taxon>Lachnospiraceae</taxon>
        <taxon>Variimorphobacter</taxon>
    </lineage>
</organism>
<protein>
    <submittedName>
        <fullName evidence="2">DNA-binding protein</fullName>
    </submittedName>
</protein>
<dbReference type="AlphaFoldDB" id="A0A839JWU6"/>
<gene>
    <name evidence="2" type="ORF">H0486_04595</name>
</gene>
<feature type="region of interest" description="Disordered" evidence="1">
    <location>
        <begin position="43"/>
        <end position="62"/>
    </location>
</feature>
<dbReference type="RefSeq" id="WP_228351881.1">
    <property type="nucleotide sequence ID" value="NZ_JACEGA010000001.1"/>
</dbReference>
<reference evidence="2 3" key="1">
    <citation type="submission" date="2020-07" db="EMBL/GenBank/DDBJ databases">
        <title>Characterization and genome sequencing of isolate MD1, a novel member within the family Lachnospiraceae.</title>
        <authorList>
            <person name="Rettenmaier R."/>
            <person name="Di Bello L."/>
            <person name="Zinser C."/>
            <person name="Scheitz K."/>
            <person name="Liebl W."/>
            <person name="Zverlov V."/>
        </authorList>
    </citation>
    <scope>NUCLEOTIDE SEQUENCE [LARGE SCALE GENOMIC DNA]</scope>
    <source>
        <strain evidence="2 3">MD1</strain>
    </source>
</reference>
<keyword evidence="2" id="KW-0238">DNA-binding</keyword>
<keyword evidence="3" id="KW-1185">Reference proteome</keyword>
<evidence type="ECO:0000313" key="2">
    <source>
        <dbReference type="EMBL" id="MBB2182153.1"/>
    </source>
</evidence>
<feature type="compositionally biased region" description="Basic and acidic residues" evidence="1">
    <location>
        <begin position="44"/>
        <end position="62"/>
    </location>
</feature>
<dbReference type="GO" id="GO:0003677">
    <property type="term" value="F:DNA binding"/>
    <property type="evidence" value="ECO:0007669"/>
    <property type="project" value="UniProtKB-KW"/>
</dbReference>
<sequence>MEYYTTAELAEKWGITQRRVAIYCKEGRFEDAILKGRTWLIPGDVEKPKDPRRNKKNSEESK</sequence>
<evidence type="ECO:0000313" key="3">
    <source>
        <dbReference type="Proteomes" id="UP000574276"/>
    </source>
</evidence>
<name>A0A839JWU6_9FIRM</name>
<comment type="caution">
    <text evidence="2">The sequence shown here is derived from an EMBL/GenBank/DDBJ whole genome shotgun (WGS) entry which is preliminary data.</text>
</comment>
<dbReference type="EMBL" id="JACEGA010000001">
    <property type="protein sequence ID" value="MBB2182153.1"/>
    <property type="molecule type" value="Genomic_DNA"/>
</dbReference>
<accession>A0A839JWU6</accession>
<evidence type="ECO:0000256" key="1">
    <source>
        <dbReference type="SAM" id="MobiDB-lite"/>
    </source>
</evidence>